<dbReference type="SUPFAM" id="SSF51989">
    <property type="entry name" value="Glycosyl hydrolases family 6, cellulases"/>
    <property type="match status" value="1"/>
</dbReference>
<feature type="region of interest" description="Disordered" evidence="13">
    <location>
        <begin position="447"/>
        <end position="476"/>
    </location>
</feature>
<dbReference type="PRINTS" id="PR00733">
    <property type="entry name" value="GLHYDRLASE6"/>
</dbReference>
<organism evidence="15 16">
    <name type="scientific">Microlunatus soli</name>
    <dbReference type="NCBI Taxonomy" id="630515"/>
    <lineage>
        <taxon>Bacteria</taxon>
        <taxon>Bacillati</taxon>
        <taxon>Actinomycetota</taxon>
        <taxon>Actinomycetes</taxon>
        <taxon>Propionibacteriales</taxon>
        <taxon>Propionibacteriaceae</taxon>
        <taxon>Microlunatus</taxon>
    </lineage>
</organism>
<evidence type="ECO:0000256" key="2">
    <source>
        <dbReference type="ARBA" id="ARBA00022801"/>
    </source>
</evidence>
<dbReference type="AlphaFoldDB" id="A0A1H1SR34"/>
<evidence type="ECO:0000256" key="13">
    <source>
        <dbReference type="SAM" id="MobiDB-lite"/>
    </source>
</evidence>
<evidence type="ECO:0000256" key="6">
    <source>
        <dbReference type="ARBA" id="ARBA00023295"/>
    </source>
</evidence>
<evidence type="ECO:0000259" key="14">
    <source>
        <dbReference type="Pfam" id="PF18885"/>
    </source>
</evidence>
<evidence type="ECO:0000313" key="15">
    <source>
        <dbReference type="EMBL" id="SDS50385.1"/>
    </source>
</evidence>
<evidence type="ECO:0000256" key="7">
    <source>
        <dbReference type="ARBA" id="ARBA00023326"/>
    </source>
</evidence>
<name>A0A1H1SR34_9ACTN</name>
<keyword evidence="2 12" id="KW-0378">Hydrolase</keyword>
<evidence type="ECO:0000256" key="5">
    <source>
        <dbReference type="ARBA" id="ARBA00023277"/>
    </source>
</evidence>
<dbReference type="PIRSF" id="PIRSF001100">
    <property type="entry name" value="Beta_cellobiohydrolase"/>
    <property type="match status" value="1"/>
</dbReference>
<reference evidence="15 16" key="1">
    <citation type="submission" date="2016-10" db="EMBL/GenBank/DDBJ databases">
        <authorList>
            <person name="de Groot N.N."/>
        </authorList>
    </citation>
    <scope>NUCLEOTIDE SEQUENCE [LARGE SCALE GENOMIC DNA]</scope>
    <source>
        <strain evidence="15 16">DSM 21800</strain>
    </source>
</reference>
<dbReference type="GO" id="GO:0030245">
    <property type="term" value="P:cellulose catabolic process"/>
    <property type="evidence" value="ECO:0007669"/>
    <property type="project" value="UniProtKB-KW"/>
</dbReference>
<dbReference type="PANTHER" id="PTHR34876">
    <property type="match status" value="1"/>
</dbReference>
<dbReference type="Pfam" id="PF18885">
    <property type="entry name" value="DUF5648"/>
    <property type="match status" value="1"/>
</dbReference>
<dbReference type="PANTHER" id="PTHR34876:SF4">
    <property type="entry name" value="1,4-BETA-D-GLUCAN CELLOBIOHYDROLASE C-RELATED"/>
    <property type="match status" value="1"/>
</dbReference>
<feature type="signal peptide" evidence="12">
    <location>
        <begin position="1"/>
        <end position="27"/>
    </location>
</feature>
<dbReference type="PROSITE" id="PS00655">
    <property type="entry name" value="GLYCOSYL_HYDROL_F6_1"/>
    <property type="match status" value="1"/>
</dbReference>
<evidence type="ECO:0000256" key="12">
    <source>
        <dbReference type="RuleBase" id="RU361186"/>
    </source>
</evidence>
<keyword evidence="16" id="KW-1185">Reference proteome</keyword>
<dbReference type="InterPro" id="IPR001524">
    <property type="entry name" value="Glyco_hydro_6_CS"/>
</dbReference>
<dbReference type="Pfam" id="PF01341">
    <property type="entry name" value="Glyco_hydro_6"/>
    <property type="match status" value="1"/>
</dbReference>
<dbReference type="Gene3D" id="3.20.20.40">
    <property type="entry name" value="1, 4-beta cellobiohydrolase"/>
    <property type="match status" value="1"/>
</dbReference>
<evidence type="ECO:0000313" key="16">
    <source>
        <dbReference type="Proteomes" id="UP000199103"/>
    </source>
</evidence>
<gene>
    <name evidence="15" type="ORF">SAMN04489812_2105</name>
</gene>
<evidence type="ECO:0000256" key="4">
    <source>
        <dbReference type="ARBA" id="ARBA00023157"/>
    </source>
</evidence>
<accession>A0A1H1SR34</accession>
<dbReference type="InterPro" id="IPR016288">
    <property type="entry name" value="Beta_cellobiohydrolase"/>
</dbReference>
<feature type="domain" description="DUF5648" evidence="14">
    <location>
        <begin position="50"/>
        <end position="185"/>
    </location>
</feature>
<feature type="chain" id="PRO_5009029215" description="Glucanase" evidence="12">
    <location>
        <begin position="28"/>
        <end position="532"/>
    </location>
</feature>
<protein>
    <recommendedName>
        <fullName evidence="12">Glucanase</fullName>
        <ecNumber evidence="12">3.2.1.-</ecNumber>
    </recommendedName>
</protein>
<feature type="active site" evidence="10">
    <location>
        <position position="310"/>
    </location>
</feature>
<feature type="binding site" evidence="9">
    <location>
        <position position="490"/>
    </location>
    <ligand>
        <name>substrate</name>
    </ligand>
</feature>
<feature type="binding site" evidence="9">
    <location>
        <position position="274"/>
    </location>
    <ligand>
        <name>substrate</name>
    </ligand>
</feature>
<evidence type="ECO:0000256" key="3">
    <source>
        <dbReference type="ARBA" id="ARBA00023001"/>
    </source>
</evidence>
<evidence type="ECO:0000256" key="8">
    <source>
        <dbReference type="PIRSR" id="PIRSR001100-1"/>
    </source>
</evidence>
<evidence type="ECO:0000256" key="10">
    <source>
        <dbReference type="PROSITE-ProRule" id="PRU10056"/>
    </source>
</evidence>
<keyword evidence="1 12" id="KW-0732">Signal</keyword>
<dbReference type="PROSITE" id="PS00656">
    <property type="entry name" value="GLYCOSYL_HYDROL_F6_2"/>
    <property type="match status" value="1"/>
</dbReference>
<dbReference type="InterPro" id="IPR043708">
    <property type="entry name" value="DUF5648"/>
</dbReference>
<dbReference type="EC" id="3.2.1.-" evidence="12"/>
<evidence type="ECO:0000256" key="11">
    <source>
        <dbReference type="PROSITE-ProRule" id="PRU10057"/>
    </source>
</evidence>
<dbReference type="GO" id="GO:0004553">
    <property type="term" value="F:hydrolase activity, hydrolyzing O-glycosyl compounds"/>
    <property type="evidence" value="ECO:0007669"/>
    <property type="project" value="InterPro"/>
</dbReference>
<sequence length="532" mass="56725">MTISPGSVRPALAVTAAASLAIGLAIASPTSAVAEKAPSAQRQCRSMTTPTYRVLNPETSATLLTTWKREKQRATGEYGFSRSQGDPFQVSRKAGADLVPVHRLYNPRTKDFLWTKSAREIGRATSSFGYRDAGVDFYAATSGGSCLTPVYRYVKNDVRRYAVGAGERAALSRAGWSYESIAFFAAEKPAVVSSTKASVKKSPAKKVAPARKQPVKPSTTKAAVAKTSAQSNEPLAQSPYLYKGTHAWKAYQAEKNPKDKRLLYQIASTPTSIWLGGTSGDGGLVDKITTEAAARHQTPQFVLYAIPYRDCGQYASGGLSSVAQYKKWVDAVNKGIGNRKAVVIVEPDAIGMSCLSTARQADRNAMLRYAMKTLSSGNTWAYIHAGSNNLDPKWAAAAIKKAGVGEARGFAVNVSSFDATANEIAYGKAVNKALGTKKHFVIDTSRNGLGRHSGSNGGAPAWCNPPGRALGSRPTSTTADPIVDAYLWIKRPGESDGTCHPGDPSGWFKSYAVGLTERALDHGTVRAVSMPK</sequence>
<dbReference type="Proteomes" id="UP000199103">
    <property type="component" value="Chromosome I"/>
</dbReference>
<keyword evidence="6 12" id="KW-0326">Glycosidase</keyword>
<keyword evidence="5 12" id="KW-0119">Carbohydrate metabolism</keyword>
<dbReference type="STRING" id="630515.SAMN04489812_2105"/>
<dbReference type="InterPro" id="IPR036434">
    <property type="entry name" value="Beta_cellobiohydrolase_sf"/>
</dbReference>
<keyword evidence="7 12" id="KW-0624">Polysaccharide degradation</keyword>
<proteinExistence type="inferred from homology"/>
<feature type="binding site" evidence="9">
    <location>
        <position position="462"/>
    </location>
    <ligand>
        <name>substrate</name>
    </ligand>
</feature>
<dbReference type="EMBL" id="LT629772">
    <property type="protein sequence ID" value="SDS50385.1"/>
    <property type="molecule type" value="Genomic_DNA"/>
</dbReference>
<evidence type="ECO:0000256" key="9">
    <source>
        <dbReference type="PIRSR" id="PIRSR001100-2"/>
    </source>
</evidence>
<keyword evidence="4" id="KW-1015">Disulfide bond</keyword>
<keyword evidence="3 12" id="KW-0136">Cellulose degradation</keyword>
<comment type="similarity">
    <text evidence="12">Belongs to the glycosyl hydrolase family 6.</text>
</comment>
<evidence type="ECO:0000256" key="1">
    <source>
        <dbReference type="ARBA" id="ARBA00022729"/>
    </source>
</evidence>
<feature type="active site" description="Proton acceptor" evidence="8">
    <location>
        <position position="496"/>
    </location>
</feature>
<feature type="binding site" evidence="9">
    <location>
        <position position="494"/>
    </location>
    <ligand>
        <name>substrate</name>
    </ligand>
</feature>
<feature type="active site" description="Proton donor" evidence="8 11">
    <location>
        <position position="348"/>
    </location>
</feature>